<proteinExistence type="predicted"/>
<evidence type="ECO:0000259" key="1">
    <source>
        <dbReference type="Pfam" id="PF13592"/>
    </source>
</evidence>
<evidence type="ECO:0000313" key="2">
    <source>
        <dbReference type="EMBL" id="MFM9610959.1"/>
    </source>
</evidence>
<dbReference type="EMBL" id="JBJVNI010000010">
    <property type="protein sequence ID" value="MFM9610959.1"/>
    <property type="molecule type" value="Genomic_DNA"/>
</dbReference>
<dbReference type="RefSeq" id="WP_409121943.1">
    <property type="nucleotide sequence ID" value="NZ_JBJVNI010000010.1"/>
</dbReference>
<gene>
    <name evidence="2" type="ORF">ACKI18_19890</name>
</gene>
<dbReference type="Proteomes" id="UP001631957">
    <property type="component" value="Unassembled WGS sequence"/>
</dbReference>
<comment type="caution">
    <text evidence="2">The sequence shown here is derived from an EMBL/GenBank/DDBJ whole genome shotgun (WGS) entry which is preliminary data.</text>
</comment>
<organism evidence="2 3">
    <name type="scientific">Streptomyces niveiscabiei</name>
    <dbReference type="NCBI Taxonomy" id="164115"/>
    <lineage>
        <taxon>Bacteria</taxon>
        <taxon>Bacillati</taxon>
        <taxon>Actinomycetota</taxon>
        <taxon>Actinomycetes</taxon>
        <taxon>Kitasatosporales</taxon>
        <taxon>Streptomycetaceae</taxon>
        <taxon>Streptomyces</taxon>
    </lineage>
</organism>
<dbReference type="Pfam" id="PF13592">
    <property type="entry name" value="HTH_33"/>
    <property type="match status" value="1"/>
</dbReference>
<evidence type="ECO:0000313" key="3">
    <source>
        <dbReference type="Proteomes" id="UP001631957"/>
    </source>
</evidence>
<accession>A0ABW9HS95</accession>
<reference evidence="2 3" key="1">
    <citation type="submission" date="2024-12" db="EMBL/GenBank/DDBJ databases">
        <title>Forecasting of Potato common scab and diversities of Pathogenic streptomyces spp. in china.</title>
        <authorList>
            <person name="Handique U."/>
            <person name="Wu J."/>
        </authorList>
    </citation>
    <scope>NUCLEOTIDE SEQUENCE [LARGE SCALE GENOMIC DNA]</scope>
    <source>
        <strain evidence="2 3">ZRIMU1530</strain>
    </source>
</reference>
<feature type="domain" description="Winged helix-turn helix" evidence="1">
    <location>
        <begin position="11"/>
        <end position="47"/>
    </location>
</feature>
<dbReference type="InterPro" id="IPR025959">
    <property type="entry name" value="Winged_HTH_dom"/>
</dbReference>
<protein>
    <submittedName>
        <fullName evidence="2">Winged helix-turn-helix domain-containing protein</fullName>
    </submittedName>
</protein>
<sequence length="61" mass="6975">MKSLINRLFRRLHRPGVWRLLRRHGWNCQVPVRGALERGEAAIEARKAVGVPLLAGEYSRG</sequence>
<keyword evidence="3" id="KW-1185">Reference proteome</keyword>
<name>A0ABW9HS95_9ACTN</name>